<feature type="region of interest" description="Disordered" evidence="1">
    <location>
        <begin position="441"/>
        <end position="460"/>
    </location>
</feature>
<evidence type="ECO:0000313" key="2">
    <source>
        <dbReference type="EMBL" id="KPY41966.1"/>
    </source>
</evidence>
<proteinExistence type="predicted"/>
<evidence type="ECO:0000256" key="1">
    <source>
        <dbReference type="SAM" id="MobiDB-lite"/>
    </source>
</evidence>
<protein>
    <submittedName>
        <fullName evidence="2">Uncharacterized protein</fullName>
    </submittedName>
</protein>
<dbReference type="EMBL" id="LJRC01000003">
    <property type="protein sequence ID" value="KPY41966.1"/>
    <property type="molecule type" value="Genomic_DNA"/>
</dbReference>
<organism evidence="2 3">
    <name type="scientific">Pseudomonas syringae pv. primulae</name>
    <dbReference type="NCBI Taxonomy" id="251707"/>
    <lineage>
        <taxon>Bacteria</taxon>
        <taxon>Pseudomonadati</taxon>
        <taxon>Pseudomonadota</taxon>
        <taxon>Gammaproteobacteria</taxon>
        <taxon>Pseudomonadales</taxon>
        <taxon>Pseudomonadaceae</taxon>
        <taxon>Pseudomonas</taxon>
    </lineage>
</organism>
<sequence length="545" mass="59932">MRPVPHALVGHQRSGLCQLQRRGLHVALADTENQGFAGEPGLTASGSLPVTGRHQAWGFFEHVQGDFLADAELVHVRGKPIDAQLVSQVVKIGVVGAHDRGVQIDPAVTGTVPVTVFVVVIGQLIETRIEHPRSWCHDTCIKTGNGDRRLDGRTRWIEPAQDPVEQRPVDGIAQLGVGLEADAGHEQVRVEAGCADHRQHFTGFRVQRHNGATTPAQRSLGRFLQIDVQAQDNVLAGNRIGTLEHPQHAAAGVGFDFLVTDLTMKLGLVETLDAGLADMVGAAVIDRIEAFELFLVDAAHVADRMREMRPLRIMPDQLRHDLDARQAELIDRNQGNLLFRQLEQNGNGLKRTPPLLHAFFENDPVVRRELQYLDDGVQHCGPVAGTLTRNRKTETGPVVRHHDAVAVIDQAPAGRNRLNVNPIVFRKRRVVVVLNDLQKIQSGDQHAHQQHDRHSTEHDPAAHQACVFLMVFEADRLRHLGRIHSKNDATCDKGARTELSRRDTSAHRSGYAPADAARSAATATSVARCAHRLPAQAPRDRPPSD</sequence>
<feature type="region of interest" description="Disordered" evidence="1">
    <location>
        <begin position="493"/>
        <end position="523"/>
    </location>
</feature>
<reference evidence="2 3" key="1">
    <citation type="submission" date="2015-09" db="EMBL/GenBank/DDBJ databases">
        <title>Genome announcement of multiple Pseudomonas syringae strains.</title>
        <authorList>
            <person name="Thakur S."/>
            <person name="Wang P.W."/>
            <person name="Gong Y."/>
            <person name="Weir B.S."/>
            <person name="Guttman D.S."/>
        </authorList>
    </citation>
    <scope>NUCLEOTIDE SEQUENCE [LARGE SCALE GENOMIC DNA]</scope>
    <source>
        <strain evidence="2 3">ICMP3956</strain>
    </source>
</reference>
<gene>
    <name evidence="2" type="ORF">ALO52_05165</name>
</gene>
<dbReference type="AlphaFoldDB" id="A0A0P9YT74"/>
<accession>A0A0P9YT74</accession>
<feature type="compositionally biased region" description="Basic and acidic residues" evidence="1">
    <location>
        <begin position="493"/>
        <end position="506"/>
    </location>
</feature>
<name>A0A0P9YT74_9PSED</name>
<feature type="compositionally biased region" description="Basic and acidic residues" evidence="1">
    <location>
        <begin position="445"/>
        <end position="460"/>
    </location>
</feature>
<dbReference type="Proteomes" id="UP000050562">
    <property type="component" value="Unassembled WGS sequence"/>
</dbReference>
<feature type="compositionally biased region" description="Low complexity" evidence="1">
    <location>
        <begin position="512"/>
        <end position="523"/>
    </location>
</feature>
<evidence type="ECO:0000313" key="3">
    <source>
        <dbReference type="Proteomes" id="UP000050562"/>
    </source>
</evidence>
<comment type="caution">
    <text evidence="2">The sequence shown here is derived from an EMBL/GenBank/DDBJ whole genome shotgun (WGS) entry which is preliminary data.</text>
</comment>